<dbReference type="InParanoid" id="Q6C7T6"/>
<dbReference type="GO" id="GO:0005778">
    <property type="term" value="C:peroxisomal membrane"/>
    <property type="evidence" value="ECO:0000318"/>
    <property type="project" value="GO_Central"/>
</dbReference>
<proteinExistence type="predicted"/>
<sequence length="299" mass="33718">MVSKLVGRTKPAGDSQKTVRIDEKVEIKEFQAHKPEIIDNTTEIPAPVPMSIAERSIADAARPPLHASPWRVFLTLFAEKGGLDKTIKLIQYTGRLLLWAAKQGWFTRHKQMMLLWKLAEMESRLNGMVSNFSQFRKIIKLGEWLGPVEDLVTTKNPLTSLAFQSELMEVINTIGDDIYCLSKIGVVKGKRLGRNGELMANWGWYGAIFINIKVGIETYQLAAKSGDEAAIWDAKLTLFKLANDFIFCTIDCLEPEGLSNIYQTVTGLASGSVGFYKLWRKISKKLDKELEEKERCKTC</sequence>
<evidence type="ECO:0000256" key="2">
    <source>
        <dbReference type="ARBA" id="ARBA00023136"/>
    </source>
</evidence>
<dbReference type="OMA" id="GELMANW"/>
<protein>
    <submittedName>
        <fullName evidence="5">YALI0D25498p</fullName>
    </submittedName>
</protein>
<gene>
    <name evidence="5" type="ORF">YALI0_D25498g</name>
</gene>
<dbReference type="OrthoDB" id="411017at2759"/>
<dbReference type="Pfam" id="PF05648">
    <property type="entry name" value="PEX11"/>
    <property type="match status" value="1"/>
</dbReference>
<organism evidence="5 6">
    <name type="scientific">Yarrowia lipolytica (strain CLIB 122 / E 150)</name>
    <name type="common">Yeast</name>
    <name type="synonym">Candida lipolytica</name>
    <dbReference type="NCBI Taxonomy" id="284591"/>
    <lineage>
        <taxon>Eukaryota</taxon>
        <taxon>Fungi</taxon>
        <taxon>Dikarya</taxon>
        <taxon>Ascomycota</taxon>
        <taxon>Saccharomycotina</taxon>
        <taxon>Dipodascomycetes</taxon>
        <taxon>Dipodascales</taxon>
        <taxon>Dipodascales incertae sedis</taxon>
        <taxon>Yarrowia</taxon>
    </lineage>
</organism>
<dbReference type="HOGENOM" id="CLU_931279_0_0_1"/>
<evidence type="ECO:0000313" key="5">
    <source>
        <dbReference type="EMBL" id="CAG81480.1"/>
    </source>
</evidence>
<evidence type="ECO:0000313" key="6">
    <source>
        <dbReference type="Proteomes" id="UP000001300"/>
    </source>
</evidence>
<dbReference type="STRING" id="284591.Q6C7T6"/>
<evidence type="ECO:0000256" key="4">
    <source>
        <dbReference type="ARBA" id="ARBA00046271"/>
    </source>
</evidence>
<dbReference type="KEGG" id="yli:2910908"/>
<dbReference type="EMBL" id="CR382130">
    <property type="protein sequence ID" value="CAG81480.1"/>
    <property type="molecule type" value="Genomic_DNA"/>
</dbReference>
<keyword evidence="1" id="KW-0962">Peroxisome biogenesis</keyword>
<dbReference type="Proteomes" id="UP000001300">
    <property type="component" value="Chromosome D"/>
</dbReference>
<evidence type="ECO:0000256" key="1">
    <source>
        <dbReference type="ARBA" id="ARBA00022593"/>
    </source>
</evidence>
<reference evidence="5 6" key="1">
    <citation type="journal article" date="2004" name="Nature">
        <title>Genome evolution in yeasts.</title>
        <authorList>
            <consortium name="Genolevures"/>
            <person name="Dujon B."/>
            <person name="Sherman D."/>
            <person name="Fischer G."/>
            <person name="Durrens P."/>
            <person name="Casaregola S."/>
            <person name="Lafontaine I."/>
            <person name="de Montigny J."/>
            <person name="Marck C."/>
            <person name="Neuveglise C."/>
            <person name="Talla E."/>
            <person name="Goffard N."/>
            <person name="Frangeul L."/>
            <person name="Aigle M."/>
            <person name="Anthouard V."/>
            <person name="Babour A."/>
            <person name="Barbe V."/>
            <person name="Barnay S."/>
            <person name="Blanchin S."/>
            <person name="Beckerich J.M."/>
            <person name="Beyne E."/>
            <person name="Bleykasten C."/>
            <person name="Boisrame A."/>
            <person name="Boyer J."/>
            <person name="Cattolico L."/>
            <person name="Confanioleri F."/>
            <person name="de Daruvar A."/>
            <person name="Despons L."/>
            <person name="Fabre E."/>
            <person name="Fairhead C."/>
            <person name="Ferry-Dumazet H."/>
            <person name="Groppi A."/>
            <person name="Hantraye F."/>
            <person name="Hennequin C."/>
            <person name="Jauniaux N."/>
            <person name="Joyet P."/>
            <person name="Kachouri R."/>
            <person name="Kerrest A."/>
            <person name="Koszul R."/>
            <person name="Lemaire M."/>
            <person name="Lesur I."/>
            <person name="Ma L."/>
            <person name="Muller H."/>
            <person name="Nicaud J.M."/>
            <person name="Nikolski M."/>
            <person name="Oztas S."/>
            <person name="Ozier-Kalogeropoulos O."/>
            <person name="Pellenz S."/>
            <person name="Potier S."/>
            <person name="Richard G.F."/>
            <person name="Straub M.L."/>
            <person name="Suleau A."/>
            <person name="Swennene D."/>
            <person name="Tekaia F."/>
            <person name="Wesolowski-Louvel M."/>
            <person name="Westhof E."/>
            <person name="Wirth B."/>
            <person name="Zeniou-Meyer M."/>
            <person name="Zivanovic I."/>
            <person name="Bolotin-Fukuhara M."/>
            <person name="Thierry A."/>
            <person name="Bouchier C."/>
            <person name="Caudron B."/>
            <person name="Scarpelli C."/>
            <person name="Gaillardin C."/>
            <person name="Weissenbach J."/>
            <person name="Wincker P."/>
            <person name="Souciet J.L."/>
        </authorList>
    </citation>
    <scope>NUCLEOTIDE SEQUENCE [LARGE SCALE GENOMIC DNA]</scope>
    <source>
        <strain evidence="6">CLIB 122 / E 150</strain>
    </source>
</reference>
<accession>Q6C7T6</accession>
<keyword evidence="3" id="KW-0576">Peroxisome</keyword>
<dbReference type="PANTHER" id="PTHR12652">
    <property type="entry name" value="PEROXISOMAL BIOGENESIS FACTOR 11"/>
    <property type="match status" value="1"/>
</dbReference>
<dbReference type="InterPro" id="IPR008733">
    <property type="entry name" value="PEX11"/>
</dbReference>
<keyword evidence="6" id="KW-1185">Reference proteome</keyword>
<keyword evidence="2" id="KW-0472">Membrane</keyword>
<comment type="subcellular location">
    <subcellularLocation>
        <location evidence="4">Peroxisome membrane</location>
    </subcellularLocation>
</comment>
<dbReference type="PANTHER" id="PTHR12652:SF19">
    <property type="entry name" value="PEROXISOMAL BIOGENESIS FACTOR 11"/>
    <property type="match status" value="1"/>
</dbReference>
<dbReference type="AlphaFoldDB" id="Q6C7T6"/>
<name>Q6C7T6_YARLI</name>
<dbReference type="GO" id="GO:0016559">
    <property type="term" value="P:peroxisome fission"/>
    <property type="evidence" value="ECO:0000318"/>
    <property type="project" value="GO_Central"/>
</dbReference>
<evidence type="ECO:0000256" key="3">
    <source>
        <dbReference type="ARBA" id="ARBA00023140"/>
    </source>
</evidence>
<dbReference type="VEuPathDB" id="FungiDB:YALI0_D25498g"/>